<organism evidence="1 2">
    <name type="scientific">Mycena rosella</name>
    <name type="common">Pink bonnet</name>
    <name type="synonym">Agaricus rosellus</name>
    <dbReference type="NCBI Taxonomy" id="1033263"/>
    <lineage>
        <taxon>Eukaryota</taxon>
        <taxon>Fungi</taxon>
        <taxon>Dikarya</taxon>
        <taxon>Basidiomycota</taxon>
        <taxon>Agaricomycotina</taxon>
        <taxon>Agaricomycetes</taxon>
        <taxon>Agaricomycetidae</taxon>
        <taxon>Agaricales</taxon>
        <taxon>Marasmiineae</taxon>
        <taxon>Mycenaceae</taxon>
        <taxon>Mycena</taxon>
    </lineage>
</organism>
<dbReference type="AlphaFoldDB" id="A0AAD7DJI4"/>
<protein>
    <submittedName>
        <fullName evidence="1">Uncharacterized protein</fullName>
    </submittedName>
</protein>
<keyword evidence="2" id="KW-1185">Reference proteome</keyword>
<comment type="caution">
    <text evidence="1">The sequence shown here is derived from an EMBL/GenBank/DDBJ whole genome shotgun (WGS) entry which is preliminary data.</text>
</comment>
<evidence type="ECO:0000313" key="2">
    <source>
        <dbReference type="Proteomes" id="UP001221757"/>
    </source>
</evidence>
<sequence length="211" mass="23254">MARVYLCRSLDLLVCAQLRFIAERLTIETDAMDGRKLTVLPVHRCVPCTPAPPPHRHRHRHRAGHHRDAACYIRETETKEHPAEHSGTRIARHGTAACSLSHAAPHAARAGRPRIRGLLCVCDAAVCSRATAPDWLNTAARKAEMRRALSASAPPRVSAFAPLLGTHSHAGLPPVHSARARQPVLACRPLPCSYALYPAHFHPLRPPRFRV</sequence>
<evidence type="ECO:0000313" key="1">
    <source>
        <dbReference type="EMBL" id="KAJ7692834.1"/>
    </source>
</evidence>
<name>A0AAD7DJI4_MYCRO</name>
<gene>
    <name evidence="1" type="ORF">B0H17DRAFT_512263</name>
</gene>
<proteinExistence type="predicted"/>
<reference evidence="1" key="1">
    <citation type="submission" date="2023-03" db="EMBL/GenBank/DDBJ databases">
        <title>Massive genome expansion in bonnet fungi (Mycena s.s.) driven by repeated elements and novel gene families across ecological guilds.</title>
        <authorList>
            <consortium name="Lawrence Berkeley National Laboratory"/>
            <person name="Harder C.B."/>
            <person name="Miyauchi S."/>
            <person name="Viragh M."/>
            <person name="Kuo A."/>
            <person name="Thoen E."/>
            <person name="Andreopoulos B."/>
            <person name="Lu D."/>
            <person name="Skrede I."/>
            <person name="Drula E."/>
            <person name="Henrissat B."/>
            <person name="Morin E."/>
            <person name="Kohler A."/>
            <person name="Barry K."/>
            <person name="LaButti K."/>
            <person name="Morin E."/>
            <person name="Salamov A."/>
            <person name="Lipzen A."/>
            <person name="Mereny Z."/>
            <person name="Hegedus B."/>
            <person name="Baldrian P."/>
            <person name="Stursova M."/>
            <person name="Weitz H."/>
            <person name="Taylor A."/>
            <person name="Grigoriev I.V."/>
            <person name="Nagy L.G."/>
            <person name="Martin F."/>
            <person name="Kauserud H."/>
        </authorList>
    </citation>
    <scope>NUCLEOTIDE SEQUENCE</scope>
    <source>
        <strain evidence="1">CBHHK067</strain>
    </source>
</reference>
<dbReference type="EMBL" id="JARKIE010000049">
    <property type="protein sequence ID" value="KAJ7692834.1"/>
    <property type="molecule type" value="Genomic_DNA"/>
</dbReference>
<accession>A0AAD7DJI4</accession>
<dbReference type="Proteomes" id="UP001221757">
    <property type="component" value="Unassembled WGS sequence"/>
</dbReference>